<proteinExistence type="predicted"/>
<dbReference type="AlphaFoldDB" id="A0A4Y2LD78"/>
<feature type="non-terminal residue" evidence="1">
    <location>
        <position position="1"/>
    </location>
</feature>
<organism evidence="1 2">
    <name type="scientific">Araneus ventricosus</name>
    <name type="common">Orbweaver spider</name>
    <name type="synonym">Epeira ventricosa</name>
    <dbReference type="NCBI Taxonomy" id="182803"/>
    <lineage>
        <taxon>Eukaryota</taxon>
        <taxon>Metazoa</taxon>
        <taxon>Ecdysozoa</taxon>
        <taxon>Arthropoda</taxon>
        <taxon>Chelicerata</taxon>
        <taxon>Arachnida</taxon>
        <taxon>Araneae</taxon>
        <taxon>Araneomorphae</taxon>
        <taxon>Entelegynae</taxon>
        <taxon>Araneoidea</taxon>
        <taxon>Araneidae</taxon>
        <taxon>Araneus</taxon>
    </lineage>
</organism>
<evidence type="ECO:0000313" key="2">
    <source>
        <dbReference type="Proteomes" id="UP000499080"/>
    </source>
</evidence>
<dbReference type="EMBL" id="BGPR01005710">
    <property type="protein sequence ID" value="GBN12718.1"/>
    <property type="molecule type" value="Genomic_DNA"/>
</dbReference>
<name>A0A4Y2LD78_ARAVE</name>
<gene>
    <name evidence="1" type="ORF">AVEN_172011_1</name>
</gene>
<keyword evidence="2" id="KW-1185">Reference proteome</keyword>
<accession>A0A4Y2LD78</accession>
<protein>
    <submittedName>
        <fullName evidence="1">Uncharacterized protein</fullName>
    </submittedName>
</protein>
<comment type="caution">
    <text evidence="1">The sequence shown here is derived from an EMBL/GenBank/DDBJ whole genome shotgun (WGS) entry which is preliminary data.</text>
</comment>
<evidence type="ECO:0000313" key="1">
    <source>
        <dbReference type="EMBL" id="GBN12718.1"/>
    </source>
</evidence>
<sequence>ETHGSAESGGHACRYYRPHRRRSDWHPLEDSWWCGEFVCGENSDSHITSSASHRRLVHLNISCAPPEEKVHLVEVGEETHTMSDPSLRGICGIQEIAGDMLRSRAENDVRGDDLFMLDAFRHYSFCLSESGMRPYGRP</sequence>
<feature type="non-terminal residue" evidence="1">
    <location>
        <position position="138"/>
    </location>
</feature>
<reference evidence="1 2" key="1">
    <citation type="journal article" date="2019" name="Sci. Rep.">
        <title>Orb-weaving spider Araneus ventricosus genome elucidates the spidroin gene catalogue.</title>
        <authorList>
            <person name="Kono N."/>
            <person name="Nakamura H."/>
            <person name="Ohtoshi R."/>
            <person name="Moran D.A.P."/>
            <person name="Shinohara A."/>
            <person name="Yoshida Y."/>
            <person name="Fujiwara M."/>
            <person name="Mori M."/>
            <person name="Tomita M."/>
            <person name="Arakawa K."/>
        </authorList>
    </citation>
    <scope>NUCLEOTIDE SEQUENCE [LARGE SCALE GENOMIC DNA]</scope>
</reference>
<dbReference type="Proteomes" id="UP000499080">
    <property type="component" value="Unassembled WGS sequence"/>
</dbReference>